<organism evidence="1 2">
    <name type="scientific">Verticillium longisporum</name>
    <name type="common">Verticillium dahliae var. longisporum</name>
    <dbReference type="NCBI Taxonomy" id="100787"/>
    <lineage>
        <taxon>Eukaryota</taxon>
        <taxon>Fungi</taxon>
        <taxon>Dikarya</taxon>
        <taxon>Ascomycota</taxon>
        <taxon>Pezizomycotina</taxon>
        <taxon>Sordariomycetes</taxon>
        <taxon>Hypocreomycetidae</taxon>
        <taxon>Glomerellales</taxon>
        <taxon>Plectosphaerellaceae</taxon>
        <taxon>Verticillium</taxon>
    </lineage>
</organism>
<dbReference type="EMBL" id="CVQI01012224">
    <property type="protein sequence ID" value="CRK21676.1"/>
    <property type="molecule type" value="Genomic_DNA"/>
</dbReference>
<gene>
    <name evidence="1" type="ORF">BN1723_002792</name>
</gene>
<dbReference type="Gene3D" id="2.120.10.10">
    <property type="match status" value="1"/>
</dbReference>
<accession>A0A0G4LI08</accession>
<dbReference type="PANTHER" id="PTHR38792">
    <property type="entry name" value="BNR/ASP-BOX REPEAT DOMAIN PROTEIN (AFU_ORTHOLOGUE AFUA_7G06430)-RELATED"/>
    <property type="match status" value="1"/>
</dbReference>
<dbReference type="AlphaFoldDB" id="A0A0G4LI08"/>
<reference evidence="2" key="1">
    <citation type="submission" date="2015-05" db="EMBL/GenBank/DDBJ databases">
        <authorList>
            <person name="Fogelqvist Johan"/>
        </authorList>
    </citation>
    <scope>NUCLEOTIDE SEQUENCE [LARGE SCALE GENOMIC DNA]</scope>
</reference>
<dbReference type="PANTHER" id="PTHR38792:SF3">
    <property type="entry name" value="BNR_ASP-BOX REPEAT DOMAIN PROTEIN (AFU_ORTHOLOGUE AFUA_7G06430)-RELATED"/>
    <property type="match status" value="1"/>
</dbReference>
<proteinExistence type="predicted"/>
<sequence length="493" mass="54595">MVSISRRLLFGAHAEANGAANATLLYCMVQRSADMAMLSFCLGEARSDCPVAEGGQCRIVMPWSRGHVASPRRFSINTGDSPSLPLAEERLPPGQELLFPQETLSQRPSIMLRSALFAAVSALSLSLTSALETFDRKLIFQPPSNYTDPRVLYPRTVQLTDGRLLATWENYSPEPPLVWHPIYESTDGGLSWGEVGRVTDQVNGWGLRYQPFLYELRQDFGGFPAGTVLAASNSIPTDLSQTRIDVYASLDKGRTWEFVSHVASGGRAIPNNEETPVWEPMIIIYEDELILYYADQRSAEHGQEISHQTTKDLRTWSDVVIDISEPRYTDRPGMPYVTKLPKGDYIYAYEWGGADILTPYTFPLYYRIAADPRRFADAEPLYINATNRNPVPGGAFPISSPVVVWSPVGGCHGSIIVSSGSKDLYINTEGGAPDAWLAYTVPEDAAYTRHIRVMEEDPDFLLIMGAGKLPPSTTNKVTVSMVRISDLLKQTKA</sequence>
<protein>
    <recommendedName>
        <fullName evidence="3">Glycoside hydrolase family 93 protein</fullName>
    </recommendedName>
</protein>
<dbReference type="CDD" id="cd15482">
    <property type="entry name" value="Sialidase_non-viral"/>
    <property type="match status" value="1"/>
</dbReference>
<evidence type="ECO:0000313" key="1">
    <source>
        <dbReference type="EMBL" id="CRK21676.1"/>
    </source>
</evidence>
<evidence type="ECO:0008006" key="3">
    <source>
        <dbReference type="Google" id="ProtNLM"/>
    </source>
</evidence>
<dbReference type="SUPFAM" id="SSF110296">
    <property type="entry name" value="Oligoxyloglucan reducing end-specific cellobiohydrolase"/>
    <property type="match status" value="1"/>
</dbReference>
<evidence type="ECO:0000313" key="2">
    <source>
        <dbReference type="Proteomes" id="UP000045706"/>
    </source>
</evidence>
<dbReference type="Proteomes" id="UP000045706">
    <property type="component" value="Unassembled WGS sequence"/>
</dbReference>
<name>A0A0G4LI08_VERLO</name>